<keyword evidence="3" id="KW-0833">Ubl conjugation pathway</keyword>
<evidence type="ECO:0000256" key="3">
    <source>
        <dbReference type="ARBA" id="ARBA00022786"/>
    </source>
</evidence>
<sequence>MPSSGSVNNNVSFMSILDSFSNSDKDIRYMGASDLLALLENRGAAHYADNNNISGGRSSAANVSSGGGRSSAPSSAQAGGGAQLLDADTERRLTRAVLDQLDDPSGDVSNLVVRCLGPLALVMHAQRVEELAKGLCDKLLSSSADTTRENGALGLKSVVSDIGAATNAGAAATAVVQAAAPRLFASLATDAGTDERTRTDALDILGACARHFGRALATAHADSACDVLLPIAGGGKSVAARKRAAACLAAMCANLAPDNLERACQSVCESLSKTATAKPGYASALAALCRGASTASTSSASATTGASADTFEANPSLAHARRVGASLAPAARVLPALVIKLREDASSEELEEMVTAIECYIACCPRDAASSGVLEEALSCASKMLRYDPNYTGYGDEDDDDDVEDMDGDGDGDDDDYGSDDDDAYSDDDDGSWKVRRAAARVCRAAAAAGPAAALGALEACGRSLRRAFDDRDEGVRVDAMSAHAALMPQAARADEASADRLAVTTLVTRLVKQAIGDPKARGGGMVRAREAAFRSLGEVVAVLPPLSPSIGLAPGEVAEVLGAAVASIGTFAAASLAATASSSVGQQSATLILCVIGVVRSLLSELLSAALSTDPSRAAAAASLVRSDGAVKQHIASLADHLAALSRDRYYKVASAALHALRSLALCMNAEVTLPGSPQGGELDAELAGKVAPSLASAGLSRLVDGADVDVEVKLAAVDVIVATLVRLGPSALAASGDAETSADALYACLLDKVQNAESVRLAALRGICSLLASRNGVAIVLADPARLPSLVGTLAEFLKKANRRISVAAIIGIERCVQLAPVSALSALAGGAEAPAVSACREASKACLGEVDMQLTRRALQMQTRVLSRTCELAASGDTKAAGAAAAGVASAAEPELRRLLAGSALPGDASAMEAIASFYGALAAAELSCAGSKAKACAKELLTRCDGLLSAASGSGAAGMSSGDASPAPASASGDSIMIDARGAAAACAARCASACGAAELAEHVAKAAKHAQSTAAGGAGASSGSGIVQVLLLGYLGSHVDLARLCGGKGADTAPWSALMACVADGGDEVRRCAAKCLGMIAAGSPEALLSALLGAIDAVWQEAEAESSAPVSSASGGGAKVTTISAAARTAGLLVGALRDVARLVRWGDVQAAAPLNPRVRVNGLGLTLTLTQSNLLQDAAAVALAPSAPSKALRERFVESLVKYCASSDEARRATAADALGVHALRSPSDGLPALARLAADGNDARARGGGAIALRHFAFATSPTAVAGVVRDADDAWSRASRAASGPLPSEECLLLVLAAADMSGSAAPAPLGTAEAPSHLLVSAEDVAKALAPTPALLGDSASHEVRRAAALLFDACVRVHLKKSSSLASSASAHVGDGAPPTVLPLAWFDACQRPLVALLTPLPELVTVVDLGPFKHRVDAGVEMRRAAYDALLAICDCRRVGANMLAWEELLTVLAQGVAEEAPEVKLSAHALIVKLCGLVRACWCHGNDAPREAALKAMESYAPGLTKTLTARLRSEAVKQEVDRHEEMIGSCLKAIAALSRVASNGGDFSAEAGRLPAFAKVLSICETTHAVRYALEQQQDHAHQ</sequence>
<dbReference type="InterPro" id="IPR013932">
    <property type="entry name" value="TATA-bd_TIP120"/>
</dbReference>
<dbReference type="InterPro" id="IPR039852">
    <property type="entry name" value="CAND1/CAND2"/>
</dbReference>
<evidence type="ECO:0000313" key="7">
    <source>
        <dbReference type="Proteomes" id="UP000660262"/>
    </source>
</evidence>
<dbReference type="Proteomes" id="UP000660262">
    <property type="component" value="Unassembled WGS sequence"/>
</dbReference>
<feature type="region of interest" description="Disordered" evidence="4">
    <location>
        <begin position="49"/>
        <end position="83"/>
    </location>
</feature>
<dbReference type="Pfam" id="PF08623">
    <property type="entry name" value="TIP120"/>
    <property type="match status" value="1"/>
</dbReference>
<dbReference type="OrthoDB" id="6260732at2759"/>
<feature type="compositionally biased region" description="Polar residues" evidence="4">
    <location>
        <begin position="49"/>
        <end position="63"/>
    </location>
</feature>
<protein>
    <submittedName>
        <fullName evidence="6">Cullin-associated NEDD8-dissociated protein 1</fullName>
    </submittedName>
</protein>
<organism evidence="6 7">
    <name type="scientific">Pycnococcus provasolii</name>
    <dbReference type="NCBI Taxonomy" id="41880"/>
    <lineage>
        <taxon>Eukaryota</taxon>
        <taxon>Viridiplantae</taxon>
        <taxon>Chlorophyta</taxon>
        <taxon>Pseudoscourfieldiophyceae</taxon>
        <taxon>Pseudoscourfieldiales</taxon>
        <taxon>Pycnococcaceae</taxon>
        <taxon>Pycnococcus</taxon>
    </lineage>
</organism>
<feature type="compositionally biased region" description="Acidic residues" evidence="4">
    <location>
        <begin position="395"/>
        <end position="430"/>
    </location>
</feature>
<dbReference type="SUPFAM" id="SSF48371">
    <property type="entry name" value="ARM repeat"/>
    <property type="match status" value="1"/>
</dbReference>
<dbReference type="PANTHER" id="PTHR12696">
    <property type="entry name" value="TIP120"/>
    <property type="match status" value="1"/>
</dbReference>
<evidence type="ECO:0000256" key="2">
    <source>
        <dbReference type="ARBA" id="ARBA00022737"/>
    </source>
</evidence>
<evidence type="ECO:0000256" key="4">
    <source>
        <dbReference type="SAM" id="MobiDB-lite"/>
    </source>
</evidence>
<evidence type="ECO:0000313" key="6">
    <source>
        <dbReference type="EMBL" id="GHP01916.1"/>
    </source>
</evidence>
<feature type="region of interest" description="Disordered" evidence="4">
    <location>
        <begin position="391"/>
        <end position="431"/>
    </location>
</feature>
<dbReference type="InterPro" id="IPR011989">
    <property type="entry name" value="ARM-like"/>
</dbReference>
<dbReference type="InterPro" id="IPR016024">
    <property type="entry name" value="ARM-type_fold"/>
</dbReference>
<evidence type="ECO:0000259" key="5">
    <source>
        <dbReference type="Pfam" id="PF08623"/>
    </source>
</evidence>
<reference evidence="6" key="1">
    <citation type="submission" date="2020-10" db="EMBL/GenBank/DDBJ databases">
        <title>Unveiling of a novel bifunctional photoreceptor, Dualchrome1, isolated from a cosmopolitan green alga.</title>
        <authorList>
            <person name="Suzuki S."/>
            <person name="Kawachi M."/>
        </authorList>
    </citation>
    <scope>NUCLEOTIDE SEQUENCE</scope>
    <source>
        <strain evidence="6">NIES 2893</strain>
    </source>
</reference>
<gene>
    <name evidence="6" type="ORF">PPROV_000067300</name>
</gene>
<accession>A0A830H459</accession>
<comment type="similarity">
    <text evidence="1">Belongs to the CAND family.</text>
</comment>
<evidence type="ECO:0000256" key="1">
    <source>
        <dbReference type="ARBA" id="ARBA00007657"/>
    </source>
</evidence>
<feature type="domain" description="TATA-binding protein interacting (TIP20)" evidence="5">
    <location>
        <begin position="1411"/>
        <end position="1557"/>
    </location>
</feature>
<dbReference type="GO" id="GO:0010265">
    <property type="term" value="P:SCF complex assembly"/>
    <property type="evidence" value="ECO:0007669"/>
    <property type="project" value="InterPro"/>
</dbReference>
<keyword evidence="2" id="KW-0677">Repeat</keyword>
<dbReference type="Gene3D" id="1.25.10.10">
    <property type="entry name" value="Leucine-rich Repeat Variant"/>
    <property type="match status" value="1"/>
</dbReference>
<keyword evidence="7" id="KW-1185">Reference proteome</keyword>
<name>A0A830H459_9CHLO</name>
<dbReference type="EMBL" id="BNJQ01000002">
    <property type="protein sequence ID" value="GHP01916.1"/>
    <property type="molecule type" value="Genomic_DNA"/>
</dbReference>
<proteinExistence type="inferred from homology"/>
<comment type="caution">
    <text evidence="6">The sequence shown here is derived from an EMBL/GenBank/DDBJ whole genome shotgun (WGS) entry which is preliminary data.</text>
</comment>